<evidence type="ECO:0000313" key="2">
    <source>
        <dbReference type="EMBL" id="KAF8390134.1"/>
    </source>
</evidence>
<dbReference type="EMBL" id="JABCRI010000018">
    <property type="protein sequence ID" value="KAF8390134.1"/>
    <property type="molecule type" value="Genomic_DNA"/>
</dbReference>
<feature type="region of interest" description="Disordered" evidence="1">
    <location>
        <begin position="163"/>
        <end position="190"/>
    </location>
</feature>
<dbReference type="Proteomes" id="UP000655225">
    <property type="component" value="Unassembled WGS sequence"/>
</dbReference>
<evidence type="ECO:0000313" key="3">
    <source>
        <dbReference type="Proteomes" id="UP000655225"/>
    </source>
</evidence>
<gene>
    <name evidence="2" type="ORF">HHK36_024656</name>
</gene>
<keyword evidence="3" id="KW-1185">Reference proteome</keyword>
<dbReference type="OrthoDB" id="1917565at2759"/>
<sequence>MSAGFDRLIGAPESFSGFFNFFFIFPLCMQKRKQGLETDSMHLRSKRVFGVLQDYFRSKVFWWWFSYKTIFVLVLQRGSYLTLGLLLEGLDIDRVCKSGKKKSSTIEGMEETKRMRKIRIICCDPDATESSSSEDDERDNRKKKKLMGFKRLIGEIRIPMVPHQLSTTESSRQDSSVSHPGVSEDSESIISHTSPLSVLDVSTSDSLVCGAGNSIKEGGTSIKTAEQQQPISDILEEPLISSAIDQDLNFGSDPDFFSLSDFGNFLDGIDDLPICGFGDNKPTDLPDFDFDLSSEELAWMDGLLNIACPYYLKLDMDEASNSVYAESFEEEFVHGIFTSDAVIAEYVNGREELCDMELVGAGAAMDDGMDDDDPSIYIRSVISGFRLLLWPLGVSRFTYGKASF</sequence>
<accession>A0A834YJB8</accession>
<feature type="compositionally biased region" description="Polar residues" evidence="1">
    <location>
        <begin position="164"/>
        <end position="178"/>
    </location>
</feature>
<comment type="caution">
    <text evidence="2">The sequence shown here is derived from an EMBL/GenBank/DDBJ whole genome shotgun (WGS) entry which is preliminary data.</text>
</comment>
<organism evidence="2 3">
    <name type="scientific">Tetracentron sinense</name>
    <name type="common">Spur-leaf</name>
    <dbReference type="NCBI Taxonomy" id="13715"/>
    <lineage>
        <taxon>Eukaryota</taxon>
        <taxon>Viridiplantae</taxon>
        <taxon>Streptophyta</taxon>
        <taxon>Embryophyta</taxon>
        <taxon>Tracheophyta</taxon>
        <taxon>Spermatophyta</taxon>
        <taxon>Magnoliopsida</taxon>
        <taxon>Trochodendrales</taxon>
        <taxon>Trochodendraceae</taxon>
        <taxon>Tetracentron</taxon>
    </lineage>
</organism>
<dbReference type="AlphaFoldDB" id="A0A834YJB8"/>
<name>A0A834YJB8_TETSI</name>
<reference evidence="2 3" key="1">
    <citation type="submission" date="2020-04" db="EMBL/GenBank/DDBJ databases">
        <title>Plant Genome Project.</title>
        <authorList>
            <person name="Zhang R.-G."/>
        </authorList>
    </citation>
    <scope>NUCLEOTIDE SEQUENCE [LARGE SCALE GENOMIC DNA]</scope>
    <source>
        <strain evidence="2">YNK0</strain>
        <tissue evidence="2">Leaf</tissue>
    </source>
</reference>
<protein>
    <submittedName>
        <fullName evidence="2">Uncharacterized protein</fullName>
    </submittedName>
</protein>
<proteinExistence type="predicted"/>
<evidence type="ECO:0000256" key="1">
    <source>
        <dbReference type="SAM" id="MobiDB-lite"/>
    </source>
</evidence>